<dbReference type="EMBL" id="VYXD01016843">
    <property type="protein sequence ID" value="NWU46045.1"/>
    <property type="molecule type" value="Genomic_DNA"/>
</dbReference>
<evidence type="ECO:0000256" key="2">
    <source>
        <dbReference type="ARBA" id="ARBA00015736"/>
    </source>
</evidence>
<evidence type="ECO:0000313" key="5">
    <source>
        <dbReference type="EMBL" id="NWU46045.1"/>
    </source>
</evidence>
<name>A0A7K5WZJ6_9SYLV</name>
<feature type="non-terminal residue" evidence="5">
    <location>
        <position position="125"/>
    </location>
</feature>
<proteinExistence type="inferred from homology"/>
<evidence type="ECO:0000256" key="3">
    <source>
        <dbReference type="ARBA" id="ARBA00022707"/>
    </source>
</evidence>
<dbReference type="InterPro" id="IPR019142">
    <property type="entry name" value="Dymeclin"/>
</dbReference>
<dbReference type="GO" id="GO:0005794">
    <property type="term" value="C:Golgi apparatus"/>
    <property type="evidence" value="ECO:0007669"/>
    <property type="project" value="TreeGrafter"/>
</dbReference>
<dbReference type="PANTHER" id="PTHR12895">
    <property type="entry name" value="DYMECLIN"/>
    <property type="match status" value="1"/>
</dbReference>
<sequence>AAGLWTVFTLGGVGSKASAQLEQCSPLASQSLLLLLVLKLIWEDNLSFLAQLKLYETLVWFMTIDNTAFSSSNPHAFQINFNSLYTALCEQQKSDQATLLLYMLLHQNTNVRTYVLARTDIENLV</sequence>
<gene>
    <name evidence="5" type="primary">Dym_0</name>
    <name evidence="5" type="ORF">HYLPRA_R05438</name>
</gene>
<comment type="similarity">
    <text evidence="1">Belongs to the dymeclin family.</text>
</comment>
<evidence type="ECO:0000256" key="1">
    <source>
        <dbReference type="ARBA" id="ARBA00010603"/>
    </source>
</evidence>
<keyword evidence="6" id="KW-1185">Reference proteome</keyword>
<evidence type="ECO:0000256" key="4">
    <source>
        <dbReference type="ARBA" id="ARBA00023288"/>
    </source>
</evidence>
<reference evidence="5 6" key="1">
    <citation type="submission" date="2019-09" db="EMBL/GenBank/DDBJ databases">
        <title>Bird 10,000 Genomes (B10K) Project - Family phase.</title>
        <authorList>
            <person name="Zhang G."/>
        </authorList>
    </citation>
    <scope>NUCLEOTIDE SEQUENCE [LARGE SCALE GENOMIC DNA]</scope>
    <source>
        <strain evidence="5">B10K-DU-001-70</strain>
        <tissue evidence="5">Muscle</tissue>
    </source>
</reference>
<protein>
    <recommendedName>
        <fullName evidence="2">Dymeclin</fullName>
    </recommendedName>
</protein>
<evidence type="ECO:0000313" key="6">
    <source>
        <dbReference type="Proteomes" id="UP000557268"/>
    </source>
</evidence>
<dbReference type="Proteomes" id="UP000557268">
    <property type="component" value="Unassembled WGS sequence"/>
</dbReference>
<organism evidence="5 6">
    <name type="scientific">Hylia prasina</name>
    <name type="common">green hylia</name>
    <dbReference type="NCBI Taxonomy" id="208073"/>
    <lineage>
        <taxon>Eukaryota</taxon>
        <taxon>Metazoa</taxon>
        <taxon>Chordata</taxon>
        <taxon>Craniata</taxon>
        <taxon>Vertebrata</taxon>
        <taxon>Euteleostomi</taxon>
        <taxon>Archelosauria</taxon>
        <taxon>Archosauria</taxon>
        <taxon>Dinosauria</taxon>
        <taxon>Saurischia</taxon>
        <taxon>Theropoda</taxon>
        <taxon>Coelurosauria</taxon>
        <taxon>Aves</taxon>
        <taxon>Neognathae</taxon>
        <taxon>Neoaves</taxon>
        <taxon>Telluraves</taxon>
        <taxon>Australaves</taxon>
        <taxon>Passeriformes</taxon>
        <taxon>Sylvioidea</taxon>
        <taxon>Sylviidae</taxon>
        <taxon>Acrocephalinae</taxon>
        <taxon>Hylia</taxon>
    </lineage>
</organism>
<dbReference type="GO" id="GO:0007030">
    <property type="term" value="P:Golgi organization"/>
    <property type="evidence" value="ECO:0007669"/>
    <property type="project" value="TreeGrafter"/>
</dbReference>
<comment type="caution">
    <text evidence="5">The sequence shown here is derived from an EMBL/GenBank/DDBJ whole genome shotgun (WGS) entry which is preliminary data.</text>
</comment>
<keyword evidence="3" id="KW-0519">Myristate</keyword>
<dbReference type="AlphaFoldDB" id="A0A7K5WZJ6"/>
<dbReference type="PANTHER" id="PTHR12895:SF9">
    <property type="entry name" value="DYMECLIN"/>
    <property type="match status" value="1"/>
</dbReference>
<feature type="non-terminal residue" evidence="5">
    <location>
        <position position="1"/>
    </location>
</feature>
<accession>A0A7K5WZJ6</accession>
<keyword evidence="4" id="KW-0449">Lipoprotein</keyword>
<dbReference type="Pfam" id="PF09742">
    <property type="entry name" value="Dymeclin"/>
    <property type="match status" value="1"/>
</dbReference>